<organism evidence="9 10">
    <name type="scientific">Hymenobacter metallicola</name>
    <dbReference type="NCBI Taxonomy" id="2563114"/>
    <lineage>
        <taxon>Bacteria</taxon>
        <taxon>Pseudomonadati</taxon>
        <taxon>Bacteroidota</taxon>
        <taxon>Cytophagia</taxon>
        <taxon>Cytophagales</taxon>
        <taxon>Hymenobacteraceae</taxon>
        <taxon>Hymenobacter</taxon>
    </lineage>
</organism>
<dbReference type="AlphaFoldDB" id="A0A4Z0Q1W8"/>
<dbReference type="CDD" id="cd00082">
    <property type="entry name" value="HisKA"/>
    <property type="match status" value="1"/>
</dbReference>
<keyword evidence="5" id="KW-0418">Kinase</keyword>
<keyword evidence="3" id="KW-0597">Phosphoprotein</keyword>
<accession>A0A4Z0Q1W8</accession>
<dbReference type="InterPro" id="IPR003594">
    <property type="entry name" value="HATPase_dom"/>
</dbReference>
<dbReference type="PROSITE" id="PS50113">
    <property type="entry name" value="PAC"/>
    <property type="match status" value="2"/>
</dbReference>
<dbReference type="Pfam" id="PF02518">
    <property type="entry name" value="HATPase_c"/>
    <property type="match status" value="1"/>
</dbReference>
<dbReference type="PROSITE" id="PS50109">
    <property type="entry name" value="HIS_KIN"/>
    <property type="match status" value="1"/>
</dbReference>
<dbReference type="Gene3D" id="1.10.287.130">
    <property type="match status" value="1"/>
</dbReference>
<dbReference type="EC" id="2.7.13.3" evidence="2"/>
<evidence type="ECO:0000259" key="7">
    <source>
        <dbReference type="PROSITE" id="PS50112"/>
    </source>
</evidence>
<dbReference type="Pfam" id="PF08448">
    <property type="entry name" value="PAS_4"/>
    <property type="match status" value="3"/>
</dbReference>
<evidence type="ECO:0000256" key="2">
    <source>
        <dbReference type="ARBA" id="ARBA00012438"/>
    </source>
</evidence>
<keyword evidence="10" id="KW-1185">Reference proteome</keyword>
<dbReference type="InterPro" id="IPR005467">
    <property type="entry name" value="His_kinase_dom"/>
</dbReference>
<dbReference type="InterPro" id="IPR003661">
    <property type="entry name" value="HisK_dim/P_dom"/>
</dbReference>
<dbReference type="SUPFAM" id="SSF47384">
    <property type="entry name" value="Homodimeric domain of signal transducing histidine kinase"/>
    <property type="match status" value="1"/>
</dbReference>
<dbReference type="Gene3D" id="3.30.450.20">
    <property type="entry name" value="PAS domain"/>
    <property type="match status" value="4"/>
</dbReference>
<dbReference type="SMART" id="SM00091">
    <property type="entry name" value="PAS"/>
    <property type="match status" value="4"/>
</dbReference>
<dbReference type="InterPro" id="IPR036097">
    <property type="entry name" value="HisK_dim/P_sf"/>
</dbReference>
<comment type="catalytic activity">
    <reaction evidence="1">
        <text>ATP + protein L-histidine = ADP + protein N-phospho-L-histidine.</text>
        <dbReference type="EC" id="2.7.13.3"/>
    </reaction>
</comment>
<dbReference type="Gene3D" id="3.30.565.10">
    <property type="entry name" value="Histidine kinase-like ATPase, C-terminal domain"/>
    <property type="match status" value="1"/>
</dbReference>
<dbReference type="SUPFAM" id="SSF55874">
    <property type="entry name" value="ATPase domain of HSP90 chaperone/DNA topoisomerase II/histidine kinase"/>
    <property type="match status" value="1"/>
</dbReference>
<feature type="domain" description="PAC" evidence="8">
    <location>
        <begin position="451"/>
        <end position="513"/>
    </location>
</feature>
<reference evidence="9 10" key="1">
    <citation type="submission" date="2019-04" db="EMBL/GenBank/DDBJ databases">
        <authorList>
            <person name="Feng G."/>
            <person name="Zhang J."/>
            <person name="Zhu H."/>
        </authorList>
    </citation>
    <scope>NUCLEOTIDE SEQUENCE [LARGE SCALE GENOMIC DNA]</scope>
    <source>
        <strain evidence="9 10">9PBR-1</strain>
    </source>
</reference>
<dbReference type="SUPFAM" id="SSF55785">
    <property type="entry name" value="PYP-like sensor domain (PAS domain)"/>
    <property type="match status" value="4"/>
</dbReference>
<keyword evidence="4" id="KW-0808">Transferase</keyword>
<feature type="domain" description="PAS" evidence="7">
    <location>
        <begin position="393"/>
        <end position="464"/>
    </location>
</feature>
<feature type="domain" description="PAC" evidence="8">
    <location>
        <begin position="340"/>
        <end position="392"/>
    </location>
</feature>
<dbReference type="RefSeq" id="WP_135398659.1">
    <property type="nucleotide sequence ID" value="NZ_SRMB01000006.1"/>
</dbReference>
<dbReference type="InterPro" id="IPR000014">
    <property type="entry name" value="PAS"/>
</dbReference>
<gene>
    <name evidence="9" type="ORF">E5K02_23675</name>
</gene>
<dbReference type="EMBL" id="SRMB01000006">
    <property type="protein sequence ID" value="TGE22732.1"/>
    <property type="molecule type" value="Genomic_DNA"/>
</dbReference>
<evidence type="ECO:0000259" key="8">
    <source>
        <dbReference type="PROSITE" id="PS50113"/>
    </source>
</evidence>
<sequence>MLVSPGSPLAAVVATDTMVEMLFEVSLSGLILYTPVYDAAGHLDDLAVAYLNPVAQRLLRLPAHPATTYRQQFADTLPAGGWTLHRDAFVSGQLAEADLSTKVHGRPRRFRVQGRRAGEMLLVSVAEPANELPRPAEEALRRAHEHTVDILESTTDAFYALDAAFCFTYVNQRAARLWGRDRDALLGRHYWTEFPQAVGSESYHQHYAVLQTGQPAHDEAVSPLLGSWVETLIYPTREGGLSVFFRDITDRKQAETALRRSEAQLAAVFEALPVGVGVMDIQGRVTLANRQMQHYLPNGLAPWRDDTPVSRWRAYHPDGRPLPRSEFPGARALRGEKVVPGTDMLYTPSDGTAVWTQVSAVPLPDHQGNVTGHAMVIVDIDAGKRAKEALQASEQRLRALIENLPGGAVFVVDQELRYQLAEGQALHQAGLAPADLLGRTVREVMPPDLWQQHEPNYRTALAGHPFAVELEAHGRTFLTRGVPLLGAAGQVEAALAVSYDITDHKQIETALRCSEERLQQALSIDTVGVLFFDLQGRIHDANAAFQRMSGFTHEDFVSGRVQWDEITPPEFLDATRRSQQELLTLGQNTPYEKQYIRPDGSRWWGLFAGKRLRTGECVEFVLDITASKEAQRQLHESQQQLQVVNEQLTRTNIDLDNFIYTASHDLKAPIHNIEGLLQALQEQLPGPVQHTYAVGPLLGMMEEAVQRFQRTIAHLSDVVKLQEAHEEDGMAVALRPVIEDVCRDLEPHLAAAGAQIEIDVQECPAVPFSATNLRSVVYNLLSNAVKYRHPDRVPRVRIACRQQEAYTVLSVQDNGLGLEPNKQAEMFQMFRRFHAHVEGSGIGLYMVKRMVENAGGRVDVRSVPGEGTTLAVYIRQEKTP</sequence>
<feature type="domain" description="PAS" evidence="7">
    <location>
        <begin position="514"/>
        <end position="586"/>
    </location>
</feature>
<dbReference type="GO" id="GO:0000155">
    <property type="term" value="F:phosphorelay sensor kinase activity"/>
    <property type="evidence" value="ECO:0007669"/>
    <property type="project" value="InterPro"/>
</dbReference>
<dbReference type="SMART" id="SM00387">
    <property type="entry name" value="HATPase_c"/>
    <property type="match status" value="1"/>
</dbReference>
<feature type="domain" description="PAS" evidence="7">
    <location>
        <begin position="143"/>
        <end position="194"/>
    </location>
</feature>
<feature type="domain" description="Histidine kinase" evidence="6">
    <location>
        <begin position="661"/>
        <end position="878"/>
    </location>
</feature>
<dbReference type="InterPro" id="IPR013656">
    <property type="entry name" value="PAS_4"/>
</dbReference>
<evidence type="ECO:0000256" key="5">
    <source>
        <dbReference type="ARBA" id="ARBA00022777"/>
    </source>
</evidence>
<dbReference type="Proteomes" id="UP000298471">
    <property type="component" value="Unassembled WGS sequence"/>
</dbReference>
<dbReference type="Pfam" id="PF13426">
    <property type="entry name" value="PAS_9"/>
    <property type="match status" value="1"/>
</dbReference>
<dbReference type="PRINTS" id="PR00344">
    <property type="entry name" value="BCTRLSENSOR"/>
</dbReference>
<dbReference type="InterPro" id="IPR036890">
    <property type="entry name" value="HATPase_C_sf"/>
</dbReference>
<dbReference type="InterPro" id="IPR000700">
    <property type="entry name" value="PAS-assoc_C"/>
</dbReference>
<protein>
    <recommendedName>
        <fullName evidence="2">histidine kinase</fullName>
        <ecNumber evidence="2">2.7.13.3</ecNumber>
    </recommendedName>
</protein>
<name>A0A4Z0Q1W8_9BACT</name>
<dbReference type="OrthoDB" id="9766459at2"/>
<dbReference type="PANTHER" id="PTHR43304">
    <property type="entry name" value="PHYTOCHROME-LIKE PROTEIN CPH1"/>
    <property type="match status" value="1"/>
</dbReference>
<dbReference type="CDD" id="cd00130">
    <property type="entry name" value="PAS"/>
    <property type="match status" value="4"/>
</dbReference>
<dbReference type="InterPro" id="IPR035965">
    <property type="entry name" value="PAS-like_dom_sf"/>
</dbReference>
<dbReference type="NCBIfam" id="TIGR00229">
    <property type="entry name" value="sensory_box"/>
    <property type="match status" value="3"/>
</dbReference>
<dbReference type="PROSITE" id="PS50112">
    <property type="entry name" value="PAS"/>
    <property type="match status" value="3"/>
</dbReference>
<evidence type="ECO:0000313" key="10">
    <source>
        <dbReference type="Proteomes" id="UP000298471"/>
    </source>
</evidence>
<dbReference type="SMART" id="SM00388">
    <property type="entry name" value="HisKA"/>
    <property type="match status" value="1"/>
</dbReference>
<dbReference type="InterPro" id="IPR004358">
    <property type="entry name" value="Sig_transdc_His_kin-like_C"/>
</dbReference>
<dbReference type="InterPro" id="IPR052162">
    <property type="entry name" value="Sensor_kinase/Photoreceptor"/>
</dbReference>
<dbReference type="PANTHER" id="PTHR43304:SF1">
    <property type="entry name" value="PAC DOMAIN-CONTAINING PROTEIN"/>
    <property type="match status" value="1"/>
</dbReference>
<proteinExistence type="predicted"/>
<evidence type="ECO:0000259" key="6">
    <source>
        <dbReference type="PROSITE" id="PS50109"/>
    </source>
</evidence>
<evidence type="ECO:0000256" key="3">
    <source>
        <dbReference type="ARBA" id="ARBA00022553"/>
    </source>
</evidence>
<evidence type="ECO:0000313" key="9">
    <source>
        <dbReference type="EMBL" id="TGE22732.1"/>
    </source>
</evidence>
<comment type="caution">
    <text evidence="9">The sequence shown here is derived from an EMBL/GenBank/DDBJ whole genome shotgun (WGS) entry which is preliminary data.</text>
</comment>
<evidence type="ECO:0000256" key="1">
    <source>
        <dbReference type="ARBA" id="ARBA00000085"/>
    </source>
</evidence>
<evidence type="ECO:0000256" key="4">
    <source>
        <dbReference type="ARBA" id="ARBA00022679"/>
    </source>
</evidence>